<feature type="compositionally biased region" description="Basic and acidic residues" evidence="1">
    <location>
        <begin position="1"/>
        <end position="16"/>
    </location>
</feature>
<keyword evidence="4" id="KW-1185">Reference proteome</keyword>
<feature type="transmembrane region" description="Helical" evidence="2">
    <location>
        <begin position="289"/>
        <end position="308"/>
    </location>
</feature>
<gene>
    <name evidence="3" type="ORF">HKI87_05g36700</name>
</gene>
<keyword evidence="2" id="KW-0472">Membrane</keyword>
<accession>A0AAX4P8L3</accession>
<feature type="transmembrane region" description="Helical" evidence="2">
    <location>
        <begin position="490"/>
        <end position="509"/>
    </location>
</feature>
<evidence type="ECO:0000313" key="4">
    <source>
        <dbReference type="Proteomes" id="UP001472866"/>
    </source>
</evidence>
<proteinExistence type="predicted"/>
<dbReference type="Proteomes" id="UP001472866">
    <property type="component" value="Chromosome 05"/>
</dbReference>
<organism evidence="3 4">
    <name type="scientific">Chloropicon roscoffensis</name>
    <dbReference type="NCBI Taxonomy" id="1461544"/>
    <lineage>
        <taxon>Eukaryota</taxon>
        <taxon>Viridiplantae</taxon>
        <taxon>Chlorophyta</taxon>
        <taxon>Chloropicophyceae</taxon>
        <taxon>Chloropicales</taxon>
        <taxon>Chloropicaceae</taxon>
        <taxon>Chloropicon</taxon>
    </lineage>
</organism>
<feature type="transmembrane region" description="Helical" evidence="2">
    <location>
        <begin position="320"/>
        <end position="339"/>
    </location>
</feature>
<evidence type="ECO:0000256" key="1">
    <source>
        <dbReference type="SAM" id="MobiDB-lite"/>
    </source>
</evidence>
<feature type="transmembrane region" description="Helical" evidence="2">
    <location>
        <begin position="359"/>
        <end position="377"/>
    </location>
</feature>
<name>A0AAX4P8L3_9CHLO</name>
<dbReference type="EMBL" id="CP151505">
    <property type="protein sequence ID" value="WZN62134.1"/>
    <property type="molecule type" value="Genomic_DNA"/>
</dbReference>
<feature type="region of interest" description="Disordered" evidence="1">
    <location>
        <begin position="614"/>
        <end position="639"/>
    </location>
</feature>
<feature type="transmembrane region" description="Helical" evidence="2">
    <location>
        <begin position="389"/>
        <end position="412"/>
    </location>
</feature>
<keyword evidence="2" id="KW-0812">Transmembrane</keyword>
<dbReference type="AlphaFoldDB" id="A0AAX4P8L3"/>
<feature type="transmembrane region" description="Helical" evidence="2">
    <location>
        <begin position="212"/>
        <end position="231"/>
    </location>
</feature>
<feature type="transmembrane region" description="Helical" evidence="2">
    <location>
        <begin position="151"/>
        <end position="173"/>
    </location>
</feature>
<feature type="transmembrane region" description="Helical" evidence="2">
    <location>
        <begin position="516"/>
        <end position="538"/>
    </location>
</feature>
<protein>
    <submittedName>
        <fullName evidence="3">Uncharacterized protein</fullName>
    </submittedName>
</protein>
<evidence type="ECO:0000256" key="2">
    <source>
        <dbReference type="SAM" id="Phobius"/>
    </source>
</evidence>
<keyword evidence="2" id="KW-1133">Transmembrane helix</keyword>
<reference evidence="3 4" key="1">
    <citation type="submission" date="2024-03" db="EMBL/GenBank/DDBJ databases">
        <title>Complete genome sequence of the green alga Chloropicon roscoffensis RCC1871.</title>
        <authorList>
            <person name="Lemieux C."/>
            <person name="Pombert J.-F."/>
            <person name="Otis C."/>
            <person name="Turmel M."/>
        </authorList>
    </citation>
    <scope>NUCLEOTIDE SEQUENCE [LARGE SCALE GENOMIC DNA]</scope>
    <source>
        <strain evidence="3 4">RCC1871</strain>
    </source>
</reference>
<feature type="transmembrane region" description="Helical" evidence="2">
    <location>
        <begin position="544"/>
        <end position="563"/>
    </location>
</feature>
<feature type="transmembrane region" description="Helical" evidence="2">
    <location>
        <begin position="442"/>
        <end position="459"/>
    </location>
</feature>
<feature type="region of interest" description="Disordered" evidence="1">
    <location>
        <begin position="1"/>
        <end position="20"/>
    </location>
</feature>
<sequence length="639" mass="69759">MEHHHDHGAGHEREGDPEPENMTLEERWERKGLHFPTTPPEYVPGPLAYYWPNATYVHCEGTPCTPIVFEAGLYEGKLPRFLWEDHVDEDGKIRIPCGEPVPCFRPESIPFGPFGPLALNHSELVPITMQNGRYLVQWHPVMYEACRSPGVYAHAVLMCIACIVLLPTAFVAMARRGGAGAVKGAKRPAATKDDSPTIALLGKLDLDKVLQAVHLVGLGLALISAIVISSIQADLGSRPECQGTGAGSRTHHGVAGWIGLSALLAERVFHYSVAAAGKRRAASRGLLATAQWCLAIAGKVLAATPLLFKPLIGFRFSAGGFKLVVLLGVTFGLMLSGLWQSCGCYEYYRFQSQEVGHMTYALLWTITASLALAYNHPKLRKKHMVHESAFMLFGGLLSILVITLGTQGGIFYSGRTMWDQSGADGMTGAQQYMKDLQHTVQAGIWASGGFVGVCLGLLGMETGLPMLMATLCQGAMVLLHGHQANELAMLGHNLHAYAMILAGVLRFLWRLPEFSFFFALAATTFIASSNCVSSWAYAYSFDPISYYLCVTVVTALLWSWLVFTCTDTGKAMITSALDKTGGNFYCAGDLEQRYLCSKDDTSWRILNEAEHWGDSTREPESCHNPSASSSRGNRRKLST</sequence>
<evidence type="ECO:0000313" key="3">
    <source>
        <dbReference type="EMBL" id="WZN62134.1"/>
    </source>
</evidence>